<dbReference type="RefSeq" id="WP_044244129.1">
    <property type="nucleotide sequence ID" value="NZ_ASRX01000033.1"/>
</dbReference>
<keyword evidence="2" id="KW-1185">Reference proteome</keyword>
<evidence type="ECO:0000313" key="1">
    <source>
        <dbReference type="EMBL" id="EYF04533.1"/>
    </source>
</evidence>
<name>A0A017T5L7_9BACT</name>
<evidence type="ECO:0000313" key="2">
    <source>
        <dbReference type="Proteomes" id="UP000019678"/>
    </source>
</evidence>
<comment type="caution">
    <text evidence="1">The sequence shown here is derived from an EMBL/GenBank/DDBJ whole genome shotgun (WGS) entry which is preliminary data.</text>
</comment>
<dbReference type="EMBL" id="ASRX01000033">
    <property type="protein sequence ID" value="EYF04533.1"/>
    <property type="molecule type" value="Genomic_DNA"/>
</dbReference>
<accession>A0A017T5L7</accession>
<dbReference type="Proteomes" id="UP000019678">
    <property type="component" value="Unassembled WGS sequence"/>
</dbReference>
<organism evidence="1 2">
    <name type="scientific">Chondromyces apiculatus DSM 436</name>
    <dbReference type="NCBI Taxonomy" id="1192034"/>
    <lineage>
        <taxon>Bacteria</taxon>
        <taxon>Pseudomonadati</taxon>
        <taxon>Myxococcota</taxon>
        <taxon>Polyangia</taxon>
        <taxon>Polyangiales</taxon>
        <taxon>Polyangiaceae</taxon>
        <taxon>Chondromyces</taxon>
    </lineage>
</organism>
<gene>
    <name evidence="1" type="ORF">CAP_4501</name>
</gene>
<proteinExistence type="predicted"/>
<reference evidence="1 2" key="1">
    <citation type="submission" date="2013-05" db="EMBL/GenBank/DDBJ databases">
        <title>Genome assembly of Chondromyces apiculatus DSM 436.</title>
        <authorList>
            <person name="Sharma G."/>
            <person name="Khatri I."/>
            <person name="Kaur C."/>
            <person name="Mayilraj S."/>
            <person name="Subramanian S."/>
        </authorList>
    </citation>
    <scope>NUCLEOTIDE SEQUENCE [LARGE SCALE GENOMIC DNA]</scope>
    <source>
        <strain evidence="1 2">DSM 436</strain>
    </source>
</reference>
<dbReference type="AlphaFoldDB" id="A0A017T5L7"/>
<protein>
    <submittedName>
        <fullName evidence="1">Uncharacterized protein</fullName>
    </submittedName>
</protein>
<sequence length="146" mass="15690">MDVDGDGRLDALSHGAFEGTESPCHSEISHRVHGPLLLVHGLPGGRFSWDDAATHAAAKVECPERPTRIIEDDRLAGSVDAPDRRVACARLWGMSTAEIKQQIARDGPLVVHKECEPGWCPCTNGHCSDGGYLATFASAEPPLILR</sequence>